<dbReference type="Pfam" id="PF01636">
    <property type="entry name" value="APH"/>
    <property type="match status" value="1"/>
</dbReference>
<dbReference type="InterPro" id="IPR041726">
    <property type="entry name" value="ACAD10_11_N"/>
</dbReference>
<proteinExistence type="predicted"/>
<accession>A0ABN3XB30</accession>
<evidence type="ECO:0000313" key="2">
    <source>
        <dbReference type="EMBL" id="GAA2945468.1"/>
    </source>
</evidence>
<sequence>MQPVDADWATDWLTSCGLQVSPPLTAQRIGAGLSNLTYRIEDHAARAWVLRRPPSGKLLASAHDVLREARIVDALSGTAVPVPRIYGARHNATGVPWVLMEHLGGVVIDDMDTAARTPIAERASIGLDMATTLGHVHAVDLEETRLQDLASHNPYAPRQLKRWNRQWEASKTGELPALDSLSRRLERAMPAQEETTLVHGDFHIKNVITDHGTIVGVLDWELSTLGNPLADLGTLLAYWPAHGESDISDRTSASTLPGFPSRAELIDQYATTTGRDTSDVGFWHVLGLWKIAIIAEGVLRRSLDTPADRARTGVPTRDVITSIVSYAHAIADDASL</sequence>
<dbReference type="PANTHER" id="PTHR47829:SF1">
    <property type="entry name" value="HAD FAMILY PHOSPHATASE"/>
    <property type="match status" value="1"/>
</dbReference>
<reference evidence="2 3" key="1">
    <citation type="journal article" date="2019" name="Int. J. Syst. Evol. Microbiol.">
        <title>The Global Catalogue of Microorganisms (GCM) 10K type strain sequencing project: providing services to taxonomists for standard genome sequencing and annotation.</title>
        <authorList>
            <consortium name="The Broad Institute Genomics Platform"/>
            <consortium name="The Broad Institute Genome Sequencing Center for Infectious Disease"/>
            <person name="Wu L."/>
            <person name="Ma J."/>
        </authorList>
    </citation>
    <scope>NUCLEOTIDE SEQUENCE [LARGE SCALE GENOMIC DNA]</scope>
    <source>
        <strain evidence="2 3">JCM 9088</strain>
    </source>
</reference>
<dbReference type="InterPro" id="IPR002575">
    <property type="entry name" value="Aminoglycoside_PTrfase"/>
</dbReference>
<dbReference type="InterPro" id="IPR011009">
    <property type="entry name" value="Kinase-like_dom_sf"/>
</dbReference>
<protein>
    <submittedName>
        <fullName evidence="2">Phosphotransferase family protein</fullName>
    </submittedName>
</protein>
<dbReference type="PANTHER" id="PTHR47829">
    <property type="entry name" value="HYDROLASE, PUTATIVE (AFU_ORTHOLOGUE AFUA_1G12880)-RELATED"/>
    <property type="match status" value="1"/>
</dbReference>
<organism evidence="2 3">
    <name type="scientific">Streptomyces enissocaesilis</name>
    <dbReference type="NCBI Taxonomy" id="332589"/>
    <lineage>
        <taxon>Bacteria</taxon>
        <taxon>Bacillati</taxon>
        <taxon>Actinomycetota</taxon>
        <taxon>Actinomycetes</taxon>
        <taxon>Kitasatosporales</taxon>
        <taxon>Streptomycetaceae</taxon>
        <taxon>Streptomyces</taxon>
        <taxon>Streptomyces rochei group</taxon>
    </lineage>
</organism>
<evidence type="ECO:0000313" key="3">
    <source>
        <dbReference type="Proteomes" id="UP001500403"/>
    </source>
</evidence>
<dbReference type="Gene3D" id="3.30.200.20">
    <property type="entry name" value="Phosphorylase Kinase, domain 1"/>
    <property type="match status" value="1"/>
</dbReference>
<name>A0ABN3XB30_9ACTN</name>
<gene>
    <name evidence="2" type="ORF">GCM10010446_33460</name>
</gene>
<dbReference type="Proteomes" id="UP001500403">
    <property type="component" value="Unassembled WGS sequence"/>
</dbReference>
<dbReference type="SUPFAM" id="SSF56112">
    <property type="entry name" value="Protein kinase-like (PK-like)"/>
    <property type="match status" value="1"/>
</dbReference>
<comment type="caution">
    <text evidence="2">The sequence shown here is derived from an EMBL/GenBank/DDBJ whole genome shotgun (WGS) entry which is preliminary data.</text>
</comment>
<dbReference type="Gene3D" id="3.90.1200.10">
    <property type="match status" value="1"/>
</dbReference>
<dbReference type="CDD" id="cd05154">
    <property type="entry name" value="ACAD10_11_N-like"/>
    <property type="match status" value="1"/>
</dbReference>
<dbReference type="InterPro" id="IPR052898">
    <property type="entry name" value="ACAD10-like"/>
</dbReference>
<keyword evidence="3" id="KW-1185">Reference proteome</keyword>
<evidence type="ECO:0000259" key="1">
    <source>
        <dbReference type="Pfam" id="PF01636"/>
    </source>
</evidence>
<dbReference type="EMBL" id="BAAAUD010000034">
    <property type="protein sequence ID" value="GAA2945468.1"/>
    <property type="molecule type" value="Genomic_DNA"/>
</dbReference>
<feature type="domain" description="Aminoglycoside phosphotransferase" evidence="1">
    <location>
        <begin position="26"/>
        <end position="264"/>
    </location>
</feature>